<evidence type="ECO:0000256" key="9">
    <source>
        <dbReference type="SAM" id="Phobius"/>
    </source>
</evidence>
<dbReference type="SMART" id="SM01299">
    <property type="entry name" value="PIP49_N"/>
    <property type="match status" value="1"/>
</dbReference>
<dbReference type="EMBL" id="JAAOIC020000019">
    <property type="protein sequence ID" value="KAG8041009.1"/>
    <property type="molecule type" value="Genomic_DNA"/>
</dbReference>
<evidence type="ECO:0000256" key="7">
    <source>
        <dbReference type="ARBA" id="ARBA00023136"/>
    </source>
</evidence>
<name>A0A8J5R942_9HYME</name>
<feature type="domain" description="FAM69 N-terminal" evidence="10">
    <location>
        <begin position="4"/>
        <end position="159"/>
    </location>
</feature>
<reference evidence="11" key="2">
    <citation type="submission" date="2021-04" db="EMBL/GenBank/DDBJ databases">
        <title>Genome-wide patterns of bracovirus chromosomal integration into multiple host tissues during parasitism.</title>
        <authorList>
            <person name="Chebbi M.A.C."/>
        </authorList>
    </citation>
    <scope>NUCLEOTIDE SEQUENCE</scope>
    <source>
        <tissue evidence="11">Whole body</tissue>
    </source>
</reference>
<evidence type="ECO:0000256" key="5">
    <source>
        <dbReference type="ARBA" id="ARBA00022968"/>
    </source>
</evidence>
<dbReference type="Pfam" id="PF14875">
    <property type="entry name" value="PIP49_N"/>
    <property type="match status" value="1"/>
</dbReference>
<gene>
    <name evidence="11" type="ORF">G9C98_001997</name>
</gene>
<comment type="caution">
    <text evidence="11">The sequence shown here is derived from an EMBL/GenBank/DDBJ whole genome shotgun (WGS) entry which is preliminary data.</text>
</comment>
<evidence type="ECO:0000313" key="12">
    <source>
        <dbReference type="Proteomes" id="UP000729913"/>
    </source>
</evidence>
<keyword evidence="5" id="KW-0735">Signal-anchor</keyword>
<protein>
    <recommendedName>
        <fullName evidence="10">FAM69 N-terminal domain-containing protein</fullName>
    </recommendedName>
</protein>
<evidence type="ECO:0000256" key="6">
    <source>
        <dbReference type="ARBA" id="ARBA00022989"/>
    </source>
</evidence>
<dbReference type="OrthoDB" id="8543887at2759"/>
<reference evidence="11" key="1">
    <citation type="submission" date="2020-03" db="EMBL/GenBank/DDBJ databases">
        <authorList>
            <person name="Chebbi M.A."/>
            <person name="Drezen J.M."/>
        </authorList>
    </citation>
    <scope>NUCLEOTIDE SEQUENCE</scope>
    <source>
        <tissue evidence="11">Whole body</tissue>
    </source>
</reference>
<keyword evidence="7 9" id="KW-0472">Membrane</keyword>
<keyword evidence="4" id="KW-0256">Endoplasmic reticulum</keyword>
<dbReference type="Proteomes" id="UP000729913">
    <property type="component" value="Unassembled WGS sequence"/>
</dbReference>
<comment type="subcellular location">
    <subcellularLocation>
        <location evidence="1">Endoplasmic reticulum membrane</location>
        <topology evidence="1">Single-pass type II membrane protein</topology>
    </subcellularLocation>
</comment>
<keyword evidence="12" id="KW-1185">Reference proteome</keyword>
<dbReference type="Pfam" id="PF12260">
    <property type="entry name" value="PIP49_C"/>
    <property type="match status" value="1"/>
</dbReference>
<dbReference type="InterPro" id="IPR022049">
    <property type="entry name" value="FAM69_kinase_dom"/>
</dbReference>
<evidence type="ECO:0000256" key="2">
    <source>
        <dbReference type="ARBA" id="ARBA00006338"/>
    </source>
</evidence>
<evidence type="ECO:0000313" key="11">
    <source>
        <dbReference type="EMBL" id="KAG8041009.1"/>
    </source>
</evidence>
<evidence type="ECO:0000256" key="3">
    <source>
        <dbReference type="ARBA" id="ARBA00022692"/>
    </source>
</evidence>
<dbReference type="GO" id="GO:0005789">
    <property type="term" value="C:endoplasmic reticulum membrane"/>
    <property type="evidence" value="ECO:0007669"/>
    <property type="project" value="UniProtKB-SubCell"/>
</dbReference>
<evidence type="ECO:0000256" key="1">
    <source>
        <dbReference type="ARBA" id="ARBA00004648"/>
    </source>
</evidence>
<feature type="transmembrane region" description="Helical" evidence="9">
    <location>
        <begin position="15"/>
        <end position="35"/>
    </location>
</feature>
<comment type="similarity">
    <text evidence="2">Belongs to the DIPK family.</text>
</comment>
<dbReference type="InterPro" id="IPR029244">
    <property type="entry name" value="FAM69_N"/>
</dbReference>
<evidence type="ECO:0000256" key="4">
    <source>
        <dbReference type="ARBA" id="ARBA00022824"/>
    </source>
</evidence>
<proteinExistence type="inferred from homology"/>
<keyword evidence="8" id="KW-1015">Disulfide bond</keyword>
<keyword evidence="6 9" id="KW-1133">Transmembrane helix</keyword>
<dbReference type="PANTHER" id="PTHR21093:SF2">
    <property type="entry name" value="DIVERGENT PROTEIN KINASE DOMAIN 1C"/>
    <property type="match status" value="1"/>
</dbReference>
<dbReference type="PANTHER" id="PTHR21093">
    <property type="entry name" value="DIVERGENT PROTEIN KINASE DOMAIN 1C-RELATED"/>
    <property type="match status" value="1"/>
</dbReference>
<keyword evidence="3 9" id="KW-0812">Transmembrane</keyword>
<evidence type="ECO:0000256" key="8">
    <source>
        <dbReference type="ARBA" id="ARBA00023157"/>
    </source>
</evidence>
<dbReference type="AlphaFoldDB" id="A0A8J5R942"/>
<evidence type="ECO:0000259" key="10">
    <source>
        <dbReference type="SMART" id="SM01299"/>
    </source>
</evidence>
<organism evidence="11 12">
    <name type="scientific">Cotesia typhae</name>
    <dbReference type="NCBI Taxonomy" id="2053667"/>
    <lineage>
        <taxon>Eukaryota</taxon>
        <taxon>Metazoa</taxon>
        <taxon>Ecdysozoa</taxon>
        <taxon>Arthropoda</taxon>
        <taxon>Hexapoda</taxon>
        <taxon>Insecta</taxon>
        <taxon>Pterygota</taxon>
        <taxon>Neoptera</taxon>
        <taxon>Endopterygota</taxon>
        <taxon>Hymenoptera</taxon>
        <taxon>Apocrita</taxon>
        <taxon>Ichneumonoidea</taxon>
        <taxon>Braconidae</taxon>
        <taxon>Microgastrinae</taxon>
        <taxon>Cotesia</taxon>
    </lineage>
</organism>
<accession>A0A8J5R942</accession>
<sequence length="407" mass="47058">MNIRRIPGFIYHRKYLAGSFFFTLIFIIHLLYHWGIICTNLKARRQVSELCIDYKNGMALGVLCEPLCSKQSIHSFTCENLHSGKDLVFSAYWETTRIIFKASKKLSPSEQYESLHWIDTLGNKHYPSEKEFEKMISDLVFTRLNITIGSRQLERLAHLRLGHLETDEKRRNFEMENIWLLLQENEYLISILYEDREIFPRLIGTCGTFYAVEYANPIKNPTTSSAILDTTHDWSKRVQLAIMILDLLDELENNFPESFILCDVKIYHFGLPIGSQRLKFLDLDAVFPKSIASRLTADGQSCIKNEDCDYFDCKSVCSVNKLCESPVINDNLQIICEKVFLEWSIIIPGLLISRKASDNLTSLLKECANLEREISLHSLSRTTVSSTIKTKLYDILTDMVRRYTTAT</sequence>